<sequence length="509" mass="56157">QLPSRPPPRKPDINVPRSPQSPRTPLLGRSISSQFGSPGSFTREQEDRIIYELGARHLSVGFAGESRPRCTYRFTPETDGRLVDPLRSNSILDGPKHRRQDGEGNDETAIQSWSHGYTLYIREVRRSEDLDLIRLRLMPALHHIQHHHLQLDTTKPRRAILVIPTLLPTPLINTVLHCLFNVYAQPPSIQLLTTPIMATVGAGLRNALVVDLGWEETVVSAVGEYRIVGEGRSDRAGKGVVWETSKVIGEDAGNVVNRHLDVSFEEAEEALQRAGWVRSTPAIGPRDDGQTGSAKVRLPAPGDQGVSDTFAIALSRLCQPAETILLHNSMSQAYFDNNDLPIPLLMFKVMLSLRPDLRGLCLSHIVVTGGLSNLPGLKRRLLHDFGSIIKHRGWDPVDTYGSATGLYRERDLGRKDANEQRNPTAEQPLVAVEVDVKPARDRPYDDENDPISARAEREGRKTAAANTAARQVGVRGVSTVGPWAGASLIASLRIEGAREIEREDFIKSG</sequence>
<protein>
    <submittedName>
        <fullName evidence="2">Actin-like ATPase domain-containing protein</fullName>
    </submittedName>
</protein>
<evidence type="ECO:0000256" key="1">
    <source>
        <dbReference type="SAM" id="MobiDB-lite"/>
    </source>
</evidence>
<feature type="non-terminal residue" evidence="2">
    <location>
        <position position="1"/>
    </location>
</feature>
<proteinExistence type="predicted"/>
<dbReference type="Gene3D" id="3.30.420.40">
    <property type="match status" value="2"/>
</dbReference>
<dbReference type="Proteomes" id="UP000799441">
    <property type="component" value="Unassembled WGS sequence"/>
</dbReference>
<feature type="region of interest" description="Disordered" evidence="1">
    <location>
        <begin position="280"/>
        <end position="300"/>
    </location>
</feature>
<comment type="caution">
    <text evidence="2">The sequence shown here is derived from an EMBL/GenBank/DDBJ whole genome shotgun (WGS) entry which is preliminary data.</text>
</comment>
<reference evidence="2" key="1">
    <citation type="journal article" date="2020" name="Stud. Mycol.">
        <title>101 Dothideomycetes genomes: a test case for predicting lifestyles and emergence of pathogens.</title>
        <authorList>
            <person name="Haridas S."/>
            <person name="Albert R."/>
            <person name="Binder M."/>
            <person name="Bloem J."/>
            <person name="Labutti K."/>
            <person name="Salamov A."/>
            <person name="Andreopoulos B."/>
            <person name="Baker S."/>
            <person name="Barry K."/>
            <person name="Bills G."/>
            <person name="Bluhm B."/>
            <person name="Cannon C."/>
            <person name="Castanera R."/>
            <person name="Culley D."/>
            <person name="Daum C."/>
            <person name="Ezra D."/>
            <person name="Gonzalez J."/>
            <person name="Henrissat B."/>
            <person name="Kuo A."/>
            <person name="Liang C."/>
            <person name="Lipzen A."/>
            <person name="Lutzoni F."/>
            <person name="Magnuson J."/>
            <person name="Mondo S."/>
            <person name="Nolan M."/>
            <person name="Ohm R."/>
            <person name="Pangilinan J."/>
            <person name="Park H.-J."/>
            <person name="Ramirez L."/>
            <person name="Alfaro M."/>
            <person name="Sun H."/>
            <person name="Tritt A."/>
            <person name="Yoshinaga Y."/>
            <person name="Zwiers L.-H."/>
            <person name="Turgeon B."/>
            <person name="Goodwin S."/>
            <person name="Spatafora J."/>
            <person name="Crous P."/>
            <person name="Grigoriev I."/>
        </authorList>
    </citation>
    <scope>NUCLEOTIDE SEQUENCE</scope>
    <source>
        <strain evidence="2">CBS 116435</strain>
    </source>
</reference>
<evidence type="ECO:0000313" key="2">
    <source>
        <dbReference type="EMBL" id="KAF2721278.1"/>
    </source>
</evidence>
<dbReference type="AlphaFoldDB" id="A0A9P4Q642"/>
<dbReference type="InterPro" id="IPR043129">
    <property type="entry name" value="ATPase_NBD"/>
</dbReference>
<accession>A0A9P4Q642</accession>
<feature type="region of interest" description="Disordered" evidence="1">
    <location>
        <begin position="439"/>
        <end position="467"/>
    </location>
</feature>
<gene>
    <name evidence="2" type="ORF">K431DRAFT_191008</name>
</gene>
<keyword evidence="3" id="KW-1185">Reference proteome</keyword>
<name>A0A9P4Q642_9PEZI</name>
<evidence type="ECO:0000313" key="3">
    <source>
        <dbReference type="Proteomes" id="UP000799441"/>
    </source>
</evidence>
<dbReference type="SMART" id="SM00268">
    <property type="entry name" value="ACTIN"/>
    <property type="match status" value="1"/>
</dbReference>
<organism evidence="2 3">
    <name type="scientific">Polychaeton citri CBS 116435</name>
    <dbReference type="NCBI Taxonomy" id="1314669"/>
    <lineage>
        <taxon>Eukaryota</taxon>
        <taxon>Fungi</taxon>
        <taxon>Dikarya</taxon>
        <taxon>Ascomycota</taxon>
        <taxon>Pezizomycotina</taxon>
        <taxon>Dothideomycetes</taxon>
        <taxon>Dothideomycetidae</taxon>
        <taxon>Capnodiales</taxon>
        <taxon>Capnodiaceae</taxon>
        <taxon>Polychaeton</taxon>
    </lineage>
</organism>
<feature type="region of interest" description="Disordered" evidence="1">
    <location>
        <begin position="1"/>
        <end position="43"/>
    </location>
</feature>
<dbReference type="OrthoDB" id="337660at2759"/>
<dbReference type="EMBL" id="MU003792">
    <property type="protein sequence ID" value="KAF2721278.1"/>
    <property type="molecule type" value="Genomic_DNA"/>
</dbReference>
<feature type="non-terminal residue" evidence="2">
    <location>
        <position position="509"/>
    </location>
</feature>
<feature type="region of interest" description="Disordered" evidence="1">
    <location>
        <begin position="83"/>
        <end position="108"/>
    </location>
</feature>
<feature type="compositionally biased region" description="Polar residues" evidence="1">
    <location>
        <begin position="30"/>
        <end position="42"/>
    </location>
</feature>
<dbReference type="InterPro" id="IPR004000">
    <property type="entry name" value="Actin"/>
</dbReference>
<dbReference type="SUPFAM" id="SSF53067">
    <property type="entry name" value="Actin-like ATPase domain"/>
    <property type="match status" value="1"/>
</dbReference>
<dbReference type="PANTHER" id="PTHR11937">
    <property type="entry name" value="ACTIN"/>
    <property type="match status" value="1"/>
</dbReference>